<dbReference type="AlphaFoldDB" id="A0A7S1XA39"/>
<evidence type="ECO:0008006" key="2">
    <source>
        <dbReference type="Google" id="ProtNLM"/>
    </source>
</evidence>
<dbReference type="SUPFAM" id="SSF52402">
    <property type="entry name" value="Adenine nucleotide alpha hydrolases-like"/>
    <property type="match status" value="1"/>
</dbReference>
<accession>A0A7S1XA39</accession>
<sequence>MMSDAVPIRREVILAVDGSEPYSGELTDWALKTLVRPDDLVCVLQVVPCTPQHVEVLHGPVGSSYTLTKDQATELQPSSEDVIFEQAQTALEKHVLSRLKAKGIRHAVRAYRDTINASGANIGEAIMKIVMDEYEMGRRDGVGMLVVVGACAPGRVPLFHSDSFALGATADYVARNCAFPVVVHRLPGPVVAQSGDRAGKVVQVGEAIGQALAGLSLKAAEYANNTSVVAPM</sequence>
<evidence type="ECO:0000313" key="1">
    <source>
        <dbReference type="EMBL" id="CAD9220301.1"/>
    </source>
</evidence>
<protein>
    <recommendedName>
        <fullName evidence="2">UspA domain-containing protein</fullName>
    </recommendedName>
</protein>
<dbReference type="EMBL" id="HBGG01039254">
    <property type="protein sequence ID" value="CAD9220301.1"/>
    <property type="molecule type" value="Transcribed_RNA"/>
</dbReference>
<organism evidence="1">
    <name type="scientific">Tetraselmis chuii</name>
    <dbReference type="NCBI Taxonomy" id="63592"/>
    <lineage>
        <taxon>Eukaryota</taxon>
        <taxon>Viridiplantae</taxon>
        <taxon>Chlorophyta</taxon>
        <taxon>core chlorophytes</taxon>
        <taxon>Chlorodendrophyceae</taxon>
        <taxon>Chlorodendrales</taxon>
        <taxon>Chlorodendraceae</taxon>
        <taxon>Tetraselmis</taxon>
    </lineage>
</organism>
<gene>
    <name evidence="1" type="ORF">TCHU04912_LOCUS20193</name>
</gene>
<proteinExistence type="predicted"/>
<dbReference type="Gene3D" id="3.40.50.620">
    <property type="entry name" value="HUPs"/>
    <property type="match status" value="1"/>
</dbReference>
<name>A0A7S1XA39_9CHLO</name>
<reference evidence="1" key="1">
    <citation type="submission" date="2021-01" db="EMBL/GenBank/DDBJ databases">
        <authorList>
            <person name="Corre E."/>
            <person name="Pelletier E."/>
            <person name="Niang G."/>
            <person name="Scheremetjew M."/>
            <person name="Finn R."/>
            <person name="Kale V."/>
            <person name="Holt S."/>
            <person name="Cochrane G."/>
            <person name="Meng A."/>
            <person name="Brown T."/>
            <person name="Cohen L."/>
        </authorList>
    </citation>
    <scope>NUCLEOTIDE SEQUENCE</scope>
    <source>
        <strain evidence="1">PLY429</strain>
    </source>
</reference>
<dbReference type="InterPro" id="IPR014729">
    <property type="entry name" value="Rossmann-like_a/b/a_fold"/>
</dbReference>